<evidence type="ECO:0000313" key="15">
    <source>
        <dbReference type="EMBL" id="VGM50731.1"/>
    </source>
</evidence>
<evidence type="ECO:0000256" key="3">
    <source>
        <dbReference type="ARBA" id="ARBA00022618"/>
    </source>
</evidence>
<keyword evidence="6" id="KW-0460">Magnesium</keyword>
<evidence type="ECO:0000256" key="6">
    <source>
        <dbReference type="ARBA" id="ARBA00022842"/>
    </source>
</evidence>
<keyword evidence="7 10" id="KW-0342">GTP-binding</keyword>
<dbReference type="AlphaFoldDB" id="A0A483VUG8"/>
<dbReference type="Proteomes" id="UP001244490">
    <property type="component" value="Unassembled WGS sequence"/>
</dbReference>
<evidence type="ECO:0000256" key="10">
    <source>
        <dbReference type="HAMAP-Rule" id="MF_00321"/>
    </source>
</evidence>
<keyword evidence="9 10" id="KW-0131">Cell cycle</keyword>
<dbReference type="Gene3D" id="3.40.50.300">
    <property type="entry name" value="P-loop containing nucleotide triphosphate hydrolases"/>
    <property type="match status" value="1"/>
</dbReference>
<dbReference type="CDD" id="cd01876">
    <property type="entry name" value="YihA_EngB"/>
    <property type="match status" value="1"/>
</dbReference>
<sequence>MTNWNYQLTHFVTSAPDIRHLPADTGIEVAFAGRSNAGKSSALNTLTNQKNLARTSKTPGRTQLINLFEVAEGKRLVDLPGYGYAQVPEEMKIKWQRALGEYLEKRLCLKGLVVLMDIRHPLKDLDQQMIEWAVESDIQVLVLLTKADKLASGARKAQVNMVREAVLDFNGDVQVEPFSSLKKSGVDKLRQKLDSWFNEIPPQEAVEDAE</sequence>
<protein>
    <recommendedName>
        <fullName evidence="10">Probable GTP-binding protein EngB</fullName>
    </recommendedName>
</protein>
<dbReference type="EMBL" id="SDDG01000011">
    <property type="protein sequence ID" value="TCY88959.1"/>
    <property type="molecule type" value="Genomic_DNA"/>
</dbReference>
<keyword evidence="8 10" id="KW-0717">Septation</keyword>
<dbReference type="GO" id="GO:0005829">
    <property type="term" value="C:cytosol"/>
    <property type="evidence" value="ECO:0007669"/>
    <property type="project" value="TreeGrafter"/>
</dbReference>
<comment type="similarity">
    <text evidence="2 10">Belongs to the TRAFAC class TrmE-Era-EngA-EngB-Septin-like GTPase superfamily. EngB GTPase family.</text>
</comment>
<dbReference type="EMBL" id="SDDE01000016">
    <property type="protein sequence ID" value="TCY37918.1"/>
    <property type="molecule type" value="Genomic_DNA"/>
</dbReference>
<dbReference type="EMBL" id="CAAHDF010000014">
    <property type="protein sequence ID" value="VGM50731.1"/>
    <property type="molecule type" value="Genomic_DNA"/>
</dbReference>
<evidence type="ECO:0000313" key="12">
    <source>
        <dbReference type="EMBL" id="MDP0969685.1"/>
    </source>
</evidence>
<dbReference type="PANTHER" id="PTHR11649:SF13">
    <property type="entry name" value="ENGB-TYPE G DOMAIN-CONTAINING PROTEIN"/>
    <property type="match status" value="1"/>
</dbReference>
<evidence type="ECO:0000256" key="2">
    <source>
        <dbReference type="ARBA" id="ARBA00009638"/>
    </source>
</evidence>
<name>A0A483VUG8_KLEPN</name>
<dbReference type="GO" id="GO:0005525">
    <property type="term" value="F:GTP binding"/>
    <property type="evidence" value="ECO:0007669"/>
    <property type="project" value="UniProtKB-UniRule"/>
</dbReference>
<reference evidence="12" key="3">
    <citation type="submission" date="2023-07" db="EMBL/GenBank/DDBJ databases">
        <authorList>
            <person name="Peng Z."/>
        </authorList>
    </citation>
    <scope>NUCLEOTIDE SEQUENCE</scope>
    <source>
        <strain evidence="12">KP219</strain>
    </source>
</reference>
<evidence type="ECO:0000313" key="13">
    <source>
        <dbReference type="EMBL" id="TCY37918.1"/>
    </source>
</evidence>
<keyword evidence="5 10" id="KW-0547">Nucleotide-binding</keyword>
<dbReference type="SUPFAM" id="SSF52540">
    <property type="entry name" value="P-loop containing nucleoside triphosphate hydrolases"/>
    <property type="match status" value="1"/>
</dbReference>
<proteinExistence type="inferred from homology"/>
<evidence type="ECO:0000256" key="4">
    <source>
        <dbReference type="ARBA" id="ARBA00022723"/>
    </source>
</evidence>
<dbReference type="FunFam" id="3.40.50.300:FF:000098">
    <property type="entry name" value="Probable GTP-binding protein EngB"/>
    <property type="match status" value="1"/>
</dbReference>
<accession>A0A483VUG8</accession>
<evidence type="ECO:0000313" key="14">
    <source>
        <dbReference type="EMBL" id="TCY88959.1"/>
    </source>
</evidence>
<organism evidence="14">
    <name type="scientific">Klebsiella pneumoniae</name>
    <dbReference type="NCBI Taxonomy" id="573"/>
    <lineage>
        <taxon>Bacteria</taxon>
        <taxon>Pseudomonadati</taxon>
        <taxon>Pseudomonadota</taxon>
        <taxon>Gammaproteobacteria</taxon>
        <taxon>Enterobacterales</taxon>
        <taxon>Enterobacteriaceae</taxon>
        <taxon>Klebsiella/Raoultella group</taxon>
        <taxon>Klebsiella</taxon>
        <taxon>Klebsiella pneumoniae complex</taxon>
    </lineage>
</organism>
<reference evidence="14" key="1">
    <citation type="submission" date="2019-01" db="EMBL/GenBank/DDBJ databases">
        <authorList>
            <person name="Lista F."/>
            <person name="Anselmo A."/>
        </authorList>
    </citation>
    <scope>NUCLEOTIDE SEQUENCE</scope>
    <source>
        <strain evidence="14">15R</strain>
        <strain evidence="13">17R</strain>
    </source>
</reference>
<dbReference type="InterPro" id="IPR027417">
    <property type="entry name" value="P-loop_NTPase"/>
</dbReference>
<feature type="domain" description="EngB-type G" evidence="11">
    <location>
        <begin position="25"/>
        <end position="199"/>
    </location>
</feature>
<keyword evidence="4" id="KW-0479">Metal-binding</keyword>
<dbReference type="HAMAP" id="MF_00321">
    <property type="entry name" value="GTPase_EngB"/>
    <property type="match status" value="1"/>
</dbReference>
<evidence type="ECO:0000256" key="9">
    <source>
        <dbReference type="ARBA" id="ARBA00023306"/>
    </source>
</evidence>
<evidence type="ECO:0000259" key="11">
    <source>
        <dbReference type="PROSITE" id="PS51706"/>
    </source>
</evidence>
<dbReference type="PROSITE" id="PS51706">
    <property type="entry name" value="G_ENGB"/>
    <property type="match status" value="1"/>
</dbReference>
<dbReference type="NCBIfam" id="TIGR03598">
    <property type="entry name" value="GTPase_YsxC"/>
    <property type="match status" value="1"/>
</dbReference>
<dbReference type="PANTHER" id="PTHR11649">
    <property type="entry name" value="MSS1/TRME-RELATED GTP-BINDING PROTEIN"/>
    <property type="match status" value="1"/>
</dbReference>
<gene>
    <name evidence="10 15" type="primary">engB</name>
    <name evidence="12" type="synonym">yihA</name>
    <name evidence="14" type="ORF">ETH36_07125</name>
    <name evidence="13" type="ORF">ETH48_12995</name>
    <name evidence="12" type="ORF">Q6294_21935</name>
    <name evidence="15" type="ORF">SAMEA4873560_04586</name>
</gene>
<dbReference type="InterPro" id="IPR006073">
    <property type="entry name" value="GTP-bd"/>
</dbReference>
<evidence type="ECO:0000256" key="5">
    <source>
        <dbReference type="ARBA" id="ARBA00022741"/>
    </source>
</evidence>
<dbReference type="InterPro" id="IPR030393">
    <property type="entry name" value="G_ENGB_dom"/>
</dbReference>
<dbReference type="RefSeq" id="WP_049006840.1">
    <property type="nucleotide sequence ID" value="NZ_CAAHBJ010000010.1"/>
</dbReference>
<dbReference type="EMBL" id="JAUUIA010000022">
    <property type="protein sequence ID" value="MDP0969685.1"/>
    <property type="molecule type" value="Genomic_DNA"/>
</dbReference>
<comment type="cofactor">
    <cofactor evidence="1">
        <name>Mg(2+)</name>
        <dbReference type="ChEBI" id="CHEBI:18420"/>
    </cofactor>
</comment>
<evidence type="ECO:0000256" key="8">
    <source>
        <dbReference type="ARBA" id="ARBA00023210"/>
    </source>
</evidence>
<dbReference type="GO" id="GO:0046872">
    <property type="term" value="F:metal ion binding"/>
    <property type="evidence" value="ECO:0007669"/>
    <property type="project" value="UniProtKB-KW"/>
</dbReference>
<evidence type="ECO:0000256" key="1">
    <source>
        <dbReference type="ARBA" id="ARBA00001946"/>
    </source>
</evidence>
<dbReference type="InterPro" id="IPR019987">
    <property type="entry name" value="GTP-bd_ribosome_bio_YsxC"/>
</dbReference>
<dbReference type="Pfam" id="PF01926">
    <property type="entry name" value="MMR_HSR1"/>
    <property type="match status" value="1"/>
</dbReference>
<comment type="function">
    <text evidence="10">Necessary for normal cell division and for the maintenance of normal septation.</text>
</comment>
<reference evidence="15" key="2">
    <citation type="submission" date="2019-03" db="EMBL/GenBank/DDBJ databases">
        <authorList>
            <consortium name="Pathogen Informatics"/>
        </authorList>
    </citation>
    <scope>NUCLEOTIDE SEQUENCE</scope>
    <source>
        <strain evidence="15">5012STDY7626359</strain>
    </source>
</reference>
<evidence type="ECO:0000256" key="7">
    <source>
        <dbReference type="ARBA" id="ARBA00023134"/>
    </source>
</evidence>
<keyword evidence="3 10" id="KW-0132">Cell division</keyword>
<dbReference type="GO" id="GO:0000917">
    <property type="term" value="P:division septum assembly"/>
    <property type="evidence" value="ECO:0007669"/>
    <property type="project" value="UniProtKB-KW"/>
</dbReference>